<keyword evidence="1" id="KW-0812">Transmembrane</keyword>
<evidence type="ECO:0000313" key="2">
    <source>
        <dbReference type="EMBL" id="MCL9685835.1"/>
    </source>
</evidence>
<organism evidence="2 3">
    <name type="scientific">Legionella maioricensis</name>
    <dbReference type="NCBI Taxonomy" id="2896528"/>
    <lineage>
        <taxon>Bacteria</taxon>
        <taxon>Pseudomonadati</taxon>
        <taxon>Pseudomonadota</taxon>
        <taxon>Gammaproteobacteria</taxon>
        <taxon>Legionellales</taxon>
        <taxon>Legionellaceae</taxon>
        <taxon>Legionella</taxon>
    </lineage>
</organism>
<gene>
    <name evidence="2" type="ORF">LOX96_17185</name>
</gene>
<dbReference type="AlphaFoldDB" id="A0A9X2ICV3"/>
<dbReference type="Pfam" id="PF15956">
    <property type="entry name" value="DUF4760"/>
    <property type="match status" value="1"/>
</dbReference>
<proteinExistence type="predicted"/>
<sequence>MLKGFIYFLLISILLSLLFWFLPSFQFFIFPSGDKPSEHNFLYYIISLAITFIIVLIAYTKSKEALKQSRTNYLLKIDERFCSHEIIKAREIIHEHYLAIQQENKEIEIDALKHELGKKIIVISRDVNSKEEYIYLLNFLDFLETIGYLYVQKAVTIPELNELLGNSIVYFYEIFHPYIKHRRNSKADQKFYSQFEQLYKSVKNHQTCSVHQCCWCLFKLRIKRFIKDKLER</sequence>
<dbReference type="EMBL" id="JAJKBJ010000044">
    <property type="protein sequence ID" value="MCL9685835.1"/>
    <property type="molecule type" value="Genomic_DNA"/>
</dbReference>
<name>A0A9X2ICV3_9GAMM</name>
<protein>
    <recommendedName>
        <fullName evidence="4">DUF4760 domain-containing protein</fullName>
    </recommendedName>
</protein>
<dbReference type="RefSeq" id="WP_250424708.1">
    <property type="nucleotide sequence ID" value="NZ_JAJKBJ010000044.1"/>
</dbReference>
<evidence type="ECO:0000313" key="3">
    <source>
        <dbReference type="Proteomes" id="UP001139721"/>
    </source>
</evidence>
<keyword evidence="1" id="KW-0472">Membrane</keyword>
<reference evidence="2" key="1">
    <citation type="submission" date="2021-11" db="EMBL/GenBank/DDBJ databases">
        <title>Legionella maioricencis sp. nov., a new species isolated from hot water samples in Mallorca.</title>
        <authorList>
            <person name="Crespi S."/>
            <person name="Drasar V."/>
            <person name="Salva-Serra F."/>
            <person name="Jaen-Luchoro D."/>
            <person name="Pineiro-Iglesias B."/>
            <person name="Aliaga F."/>
            <person name="Fernandez-Juarez V."/>
            <person name="Coll G."/>
            <person name="Moore E.R.B."/>
            <person name="Bennasar-Figueras A."/>
        </authorList>
    </citation>
    <scope>NUCLEOTIDE SEQUENCE</scope>
    <source>
        <strain evidence="2">HCPI-6</strain>
    </source>
</reference>
<evidence type="ECO:0008006" key="4">
    <source>
        <dbReference type="Google" id="ProtNLM"/>
    </source>
</evidence>
<keyword evidence="3" id="KW-1185">Reference proteome</keyword>
<evidence type="ECO:0000256" key="1">
    <source>
        <dbReference type="SAM" id="Phobius"/>
    </source>
</evidence>
<dbReference type="Proteomes" id="UP001139721">
    <property type="component" value="Unassembled WGS sequence"/>
</dbReference>
<dbReference type="InterPro" id="IPR031876">
    <property type="entry name" value="DUF4760"/>
</dbReference>
<keyword evidence="1" id="KW-1133">Transmembrane helix</keyword>
<comment type="caution">
    <text evidence="2">The sequence shown here is derived from an EMBL/GenBank/DDBJ whole genome shotgun (WGS) entry which is preliminary data.</text>
</comment>
<accession>A0A9X2ICV3</accession>
<feature type="transmembrane region" description="Helical" evidence="1">
    <location>
        <begin position="7"/>
        <end position="29"/>
    </location>
</feature>
<feature type="transmembrane region" description="Helical" evidence="1">
    <location>
        <begin position="41"/>
        <end position="60"/>
    </location>
</feature>